<keyword evidence="2" id="KW-1185">Reference proteome</keyword>
<organism evidence="1 2">
    <name type="scientific">Lasiosphaeria miniovina</name>
    <dbReference type="NCBI Taxonomy" id="1954250"/>
    <lineage>
        <taxon>Eukaryota</taxon>
        <taxon>Fungi</taxon>
        <taxon>Dikarya</taxon>
        <taxon>Ascomycota</taxon>
        <taxon>Pezizomycotina</taxon>
        <taxon>Sordariomycetes</taxon>
        <taxon>Sordariomycetidae</taxon>
        <taxon>Sordariales</taxon>
        <taxon>Lasiosphaeriaceae</taxon>
        <taxon>Lasiosphaeria</taxon>
    </lineage>
</organism>
<evidence type="ECO:0000313" key="1">
    <source>
        <dbReference type="EMBL" id="KAK0727455.1"/>
    </source>
</evidence>
<dbReference type="AlphaFoldDB" id="A0AA40B4H1"/>
<protein>
    <submittedName>
        <fullName evidence="1">Uncharacterized protein</fullName>
    </submittedName>
</protein>
<sequence>MIYPVVLDAVYLSISKENQSHKYVYDEDALRELCRCLVTVTTFLYPEDSEDESSRSIATVSFAHCTVLAYLESQRIKMGPIAMCPIAMFALAKTF</sequence>
<reference evidence="1" key="1">
    <citation type="submission" date="2023-06" db="EMBL/GenBank/DDBJ databases">
        <title>Genome-scale phylogeny and comparative genomics of the fungal order Sordariales.</title>
        <authorList>
            <consortium name="Lawrence Berkeley National Laboratory"/>
            <person name="Hensen N."/>
            <person name="Bonometti L."/>
            <person name="Westerberg I."/>
            <person name="Brannstrom I.O."/>
            <person name="Guillou S."/>
            <person name="Cros-Aarteil S."/>
            <person name="Calhoun S."/>
            <person name="Haridas S."/>
            <person name="Kuo A."/>
            <person name="Mondo S."/>
            <person name="Pangilinan J."/>
            <person name="Riley R."/>
            <person name="LaButti K."/>
            <person name="Andreopoulos B."/>
            <person name="Lipzen A."/>
            <person name="Chen C."/>
            <person name="Yanf M."/>
            <person name="Daum C."/>
            <person name="Ng V."/>
            <person name="Clum A."/>
            <person name="Steindorff A."/>
            <person name="Ohm R."/>
            <person name="Martin F."/>
            <person name="Silar P."/>
            <person name="Natvig D."/>
            <person name="Lalanne C."/>
            <person name="Gautier V."/>
            <person name="Ament-velasquez S.L."/>
            <person name="Kruys A."/>
            <person name="Hutchinson M.I."/>
            <person name="Powell A.J."/>
            <person name="Barry K."/>
            <person name="Miller A.N."/>
            <person name="Grigoriev I.V."/>
            <person name="Debuchy R."/>
            <person name="Gladieux P."/>
            <person name="Thoren M.H."/>
            <person name="Johannesson H."/>
        </authorList>
    </citation>
    <scope>NUCLEOTIDE SEQUENCE</scope>
    <source>
        <strain evidence="1">SMH2392-1A</strain>
    </source>
</reference>
<dbReference type="RefSeq" id="XP_060300310.1">
    <property type="nucleotide sequence ID" value="XM_060433382.1"/>
</dbReference>
<comment type="caution">
    <text evidence="1">The sequence shown here is derived from an EMBL/GenBank/DDBJ whole genome shotgun (WGS) entry which is preliminary data.</text>
</comment>
<gene>
    <name evidence="1" type="ORF">B0T26DRAFT_137163</name>
</gene>
<dbReference type="GeneID" id="85316653"/>
<evidence type="ECO:0000313" key="2">
    <source>
        <dbReference type="Proteomes" id="UP001172101"/>
    </source>
</evidence>
<proteinExistence type="predicted"/>
<dbReference type="Proteomes" id="UP001172101">
    <property type="component" value="Unassembled WGS sequence"/>
</dbReference>
<name>A0AA40B4H1_9PEZI</name>
<accession>A0AA40B4H1</accession>
<dbReference type="EMBL" id="JAUIRO010000002">
    <property type="protein sequence ID" value="KAK0727455.1"/>
    <property type="molecule type" value="Genomic_DNA"/>
</dbReference>